<sequence length="215" mass="24147">MQTKRLDMPLEIKSVKEDGFFSGYGSINGNIDSYGDVVVPGAFAKSLAEWEARNRMPPVLFNHDWNAPIGCYTKLVEDERGLYVEGKLLIDQIGKARETHALLQAKAIDGLSIGYRIIRQEYDREADTNRLIEVKLYEISVVIFPANPEARVDYVKYDYGLPSSEQFKALLMQNGFNAKQAAVIHDSGFFSLSQKTTPTNHVSEIDEVIRILGAN</sequence>
<evidence type="ECO:0000313" key="5">
    <source>
        <dbReference type="EMBL" id="PIT51431.1"/>
    </source>
</evidence>
<keyword evidence="1" id="KW-1188">Viral release from host cell</keyword>
<dbReference type="GO" id="GO:0006508">
    <property type="term" value="P:proteolysis"/>
    <property type="evidence" value="ECO:0007669"/>
    <property type="project" value="UniProtKB-KW"/>
</dbReference>
<dbReference type="AlphaFoldDB" id="A0A2N9XS25"/>
<reference evidence="5 6" key="1">
    <citation type="journal article" date="2017" name="MBio">
        <title>Type VI secretion-mediated competition in the bee gut microbiome.</title>
        <authorList>
            <person name="Steele M.I."/>
            <person name="Kwong W.K."/>
            <person name="Powell J.E."/>
            <person name="Whiteley M."/>
            <person name="Moran N.A."/>
        </authorList>
    </citation>
    <scope>NUCLEOTIDE SEQUENCE [LARGE SCALE GENOMIC DNA]</scope>
    <source>
        <strain evidence="5 6">Occ4-2</strain>
    </source>
</reference>
<name>A0A2N9XS25_9NEIS</name>
<evidence type="ECO:0000259" key="4">
    <source>
        <dbReference type="Pfam" id="PF04586"/>
    </source>
</evidence>
<keyword evidence="2" id="KW-0645">Protease</keyword>
<protein>
    <recommendedName>
        <fullName evidence="4">Prohead serine protease domain-containing protein</fullName>
    </recommendedName>
</protein>
<keyword evidence="3" id="KW-0378">Hydrolase</keyword>
<organism evidence="5 6">
    <name type="scientific">Snodgrassella alvi</name>
    <dbReference type="NCBI Taxonomy" id="1196083"/>
    <lineage>
        <taxon>Bacteria</taxon>
        <taxon>Pseudomonadati</taxon>
        <taxon>Pseudomonadota</taxon>
        <taxon>Betaproteobacteria</taxon>
        <taxon>Neisseriales</taxon>
        <taxon>Neisseriaceae</taxon>
        <taxon>Snodgrassella</taxon>
    </lineage>
</organism>
<evidence type="ECO:0000256" key="3">
    <source>
        <dbReference type="ARBA" id="ARBA00022801"/>
    </source>
</evidence>
<dbReference type="EMBL" id="MEIQ01000028">
    <property type="protein sequence ID" value="PIT51431.1"/>
    <property type="molecule type" value="Genomic_DNA"/>
</dbReference>
<dbReference type="NCBIfam" id="TIGR01543">
    <property type="entry name" value="proheadase_HK97"/>
    <property type="match status" value="1"/>
</dbReference>
<gene>
    <name evidence="5" type="ORF">BHC48_03840</name>
</gene>
<evidence type="ECO:0000256" key="2">
    <source>
        <dbReference type="ARBA" id="ARBA00022670"/>
    </source>
</evidence>
<accession>A0A2N9XS25</accession>
<dbReference type="SUPFAM" id="SSF50789">
    <property type="entry name" value="Herpes virus serine proteinase, assemblin"/>
    <property type="match status" value="1"/>
</dbReference>
<dbReference type="InterPro" id="IPR006433">
    <property type="entry name" value="Prohead_protease"/>
</dbReference>
<feature type="domain" description="Prohead serine protease" evidence="4">
    <location>
        <begin position="10"/>
        <end position="156"/>
    </location>
</feature>
<dbReference type="Proteomes" id="UP000231484">
    <property type="component" value="Unassembled WGS sequence"/>
</dbReference>
<evidence type="ECO:0000313" key="6">
    <source>
        <dbReference type="Proteomes" id="UP000231484"/>
    </source>
</evidence>
<proteinExistence type="predicted"/>
<comment type="caution">
    <text evidence="5">The sequence shown here is derived from an EMBL/GenBank/DDBJ whole genome shotgun (WGS) entry which is preliminary data.</text>
</comment>
<evidence type="ECO:0000256" key="1">
    <source>
        <dbReference type="ARBA" id="ARBA00022612"/>
    </source>
</evidence>
<dbReference type="InterPro" id="IPR054613">
    <property type="entry name" value="Peptidase_S78_dom"/>
</dbReference>
<dbReference type="GO" id="GO:0008233">
    <property type="term" value="F:peptidase activity"/>
    <property type="evidence" value="ECO:0007669"/>
    <property type="project" value="UniProtKB-KW"/>
</dbReference>
<dbReference type="Pfam" id="PF04586">
    <property type="entry name" value="Peptidase_S78"/>
    <property type="match status" value="1"/>
</dbReference>